<comment type="caution">
    <text evidence="1">The sequence shown here is derived from an EMBL/GenBank/DDBJ whole genome shotgun (WGS) entry which is preliminary data.</text>
</comment>
<keyword evidence="2" id="KW-1185">Reference proteome</keyword>
<sequence length="70" mass="7682">MRDTLLAAASPVSHLRSLPNIHAATTVRRVLELVTQLPGPLYDHLVKHPFDLATAKLFGQKAVSREDALL</sequence>
<evidence type="ECO:0000313" key="1">
    <source>
        <dbReference type="EMBL" id="KAJ1970723.1"/>
    </source>
</evidence>
<reference evidence="1" key="1">
    <citation type="submission" date="2022-07" db="EMBL/GenBank/DDBJ databases">
        <title>Phylogenomic reconstructions and comparative analyses of Kickxellomycotina fungi.</title>
        <authorList>
            <person name="Reynolds N.K."/>
            <person name="Stajich J.E."/>
            <person name="Barry K."/>
            <person name="Grigoriev I.V."/>
            <person name="Crous P."/>
            <person name="Smith M.E."/>
        </authorList>
    </citation>
    <scope>NUCLEOTIDE SEQUENCE</scope>
    <source>
        <strain evidence="1">RSA 567</strain>
    </source>
</reference>
<proteinExistence type="predicted"/>
<organism evidence="1 2">
    <name type="scientific">Dimargaris verticillata</name>
    <dbReference type="NCBI Taxonomy" id="2761393"/>
    <lineage>
        <taxon>Eukaryota</taxon>
        <taxon>Fungi</taxon>
        <taxon>Fungi incertae sedis</taxon>
        <taxon>Zoopagomycota</taxon>
        <taxon>Kickxellomycotina</taxon>
        <taxon>Dimargaritomycetes</taxon>
        <taxon>Dimargaritales</taxon>
        <taxon>Dimargaritaceae</taxon>
        <taxon>Dimargaris</taxon>
    </lineage>
</organism>
<dbReference type="AlphaFoldDB" id="A0A9W8B187"/>
<dbReference type="EMBL" id="JANBQB010001652">
    <property type="protein sequence ID" value="KAJ1970723.1"/>
    <property type="molecule type" value="Genomic_DNA"/>
</dbReference>
<dbReference type="Proteomes" id="UP001151582">
    <property type="component" value="Unassembled WGS sequence"/>
</dbReference>
<gene>
    <name evidence="1" type="ORF">H4R34_005972</name>
</gene>
<accession>A0A9W8B187</accession>
<name>A0A9W8B187_9FUNG</name>
<protein>
    <submittedName>
        <fullName evidence="1">Uncharacterized protein</fullName>
    </submittedName>
</protein>
<evidence type="ECO:0000313" key="2">
    <source>
        <dbReference type="Proteomes" id="UP001151582"/>
    </source>
</evidence>
<dbReference type="OrthoDB" id="10263206at2759"/>